<proteinExistence type="predicted"/>
<dbReference type="RefSeq" id="WP_091991655.1">
    <property type="nucleotide sequence ID" value="NZ_FOLO01000088.1"/>
</dbReference>
<evidence type="ECO:0008006" key="3">
    <source>
        <dbReference type="Google" id="ProtNLM"/>
    </source>
</evidence>
<reference evidence="1 2" key="1">
    <citation type="submission" date="2016-10" db="EMBL/GenBank/DDBJ databases">
        <authorList>
            <person name="de Groot N.N."/>
        </authorList>
    </citation>
    <scope>NUCLEOTIDE SEQUENCE [LARGE SCALE GENOMIC DNA]</scope>
    <source>
        <strain evidence="1 2">DSM 6059</strain>
    </source>
</reference>
<dbReference type="AlphaFoldDB" id="A0A1I1UFG4"/>
<organism evidence="1 2">
    <name type="scientific">Pseudoalteromonas denitrificans DSM 6059</name>
    <dbReference type="NCBI Taxonomy" id="1123010"/>
    <lineage>
        <taxon>Bacteria</taxon>
        <taxon>Pseudomonadati</taxon>
        <taxon>Pseudomonadota</taxon>
        <taxon>Gammaproteobacteria</taxon>
        <taxon>Alteromonadales</taxon>
        <taxon>Pseudoalteromonadaceae</taxon>
        <taxon>Pseudoalteromonas</taxon>
    </lineage>
</organism>
<dbReference type="Pfam" id="PF06042">
    <property type="entry name" value="NTP_transf_6"/>
    <property type="match status" value="1"/>
</dbReference>
<dbReference type="EMBL" id="FOLO01000088">
    <property type="protein sequence ID" value="SFD69582.1"/>
    <property type="molecule type" value="Genomic_DNA"/>
</dbReference>
<dbReference type="InterPro" id="IPR009267">
    <property type="entry name" value="NTP_transf_6"/>
</dbReference>
<keyword evidence="2" id="KW-1185">Reference proteome</keyword>
<dbReference type="STRING" id="1123010.SAMN02745724_05221"/>
<dbReference type="PANTHER" id="PTHR39166">
    <property type="entry name" value="BLL1166 PROTEIN"/>
    <property type="match status" value="1"/>
</dbReference>
<dbReference type="PANTHER" id="PTHR39166:SF1">
    <property type="entry name" value="BLL1166 PROTEIN"/>
    <property type="match status" value="1"/>
</dbReference>
<accession>A0A1I1UFG4</accession>
<protein>
    <recommendedName>
        <fullName evidence="3">Nucleotidyltransferase</fullName>
    </recommendedName>
</protein>
<dbReference type="OrthoDB" id="9805247at2"/>
<name>A0A1I1UFG4_9GAMM</name>
<evidence type="ECO:0000313" key="1">
    <source>
        <dbReference type="EMBL" id="SFD69582.1"/>
    </source>
</evidence>
<gene>
    <name evidence="1" type="ORF">SAMN02745724_05221</name>
</gene>
<dbReference type="Proteomes" id="UP000198862">
    <property type="component" value="Unassembled WGS sequence"/>
</dbReference>
<sequence>MESPNNEIFKLELIRLIKQDKVRMKALKAVASLTLPDCYIAAGFVRNLIWDHIHHFESTQLNDIDVIFYSTDFKKRFDNKVLEQKLIDLCPEFNWQIKNQAIMHFKNGDLPYKNTLDAITYWPEKETALALRLNDKEQIEVLAPFGLRSVFNGEITHNTNRTLNIFEHRLNTKSWLKLWPNLKVVI</sequence>
<evidence type="ECO:0000313" key="2">
    <source>
        <dbReference type="Proteomes" id="UP000198862"/>
    </source>
</evidence>